<proteinExistence type="inferred from homology"/>
<keyword evidence="7" id="KW-0325">Glycoprotein</keyword>
<comment type="subcellular location">
    <subcellularLocation>
        <location evidence="1">Cell membrane</location>
    </subcellularLocation>
</comment>
<evidence type="ECO:0000313" key="9">
    <source>
        <dbReference type="EMBL" id="CAG9579050.1"/>
    </source>
</evidence>
<dbReference type="OrthoDB" id="514335at2759"/>
<evidence type="ECO:0000256" key="1">
    <source>
        <dbReference type="ARBA" id="ARBA00004236"/>
    </source>
</evidence>
<evidence type="ECO:0000256" key="8">
    <source>
        <dbReference type="SAM" id="Phobius"/>
    </source>
</evidence>
<keyword evidence="5 8" id="KW-1133">Transmembrane helix</keyword>
<dbReference type="GO" id="GO:0005044">
    <property type="term" value="F:scavenger receptor activity"/>
    <property type="evidence" value="ECO:0007669"/>
    <property type="project" value="TreeGrafter"/>
</dbReference>
<evidence type="ECO:0000256" key="5">
    <source>
        <dbReference type="ARBA" id="ARBA00022989"/>
    </source>
</evidence>
<name>A0A8J2R3T2_9NEOP</name>
<evidence type="ECO:0000313" key="10">
    <source>
        <dbReference type="Proteomes" id="UP000789524"/>
    </source>
</evidence>
<dbReference type="AlphaFoldDB" id="A0A8J2R3T2"/>
<keyword evidence="6 8" id="KW-0472">Membrane</keyword>
<dbReference type="Pfam" id="PF01130">
    <property type="entry name" value="CD36"/>
    <property type="match status" value="1"/>
</dbReference>
<keyword evidence="4 8" id="KW-0812">Transmembrane</keyword>
<evidence type="ECO:0000256" key="4">
    <source>
        <dbReference type="ARBA" id="ARBA00022692"/>
    </source>
</evidence>
<organism evidence="9 10">
    <name type="scientific">Danaus chrysippus</name>
    <name type="common">African queen</name>
    <dbReference type="NCBI Taxonomy" id="151541"/>
    <lineage>
        <taxon>Eukaryota</taxon>
        <taxon>Metazoa</taxon>
        <taxon>Ecdysozoa</taxon>
        <taxon>Arthropoda</taxon>
        <taxon>Hexapoda</taxon>
        <taxon>Insecta</taxon>
        <taxon>Pterygota</taxon>
        <taxon>Neoptera</taxon>
        <taxon>Endopterygota</taxon>
        <taxon>Lepidoptera</taxon>
        <taxon>Glossata</taxon>
        <taxon>Ditrysia</taxon>
        <taxon>Papilionoidea</taxon>
        <taxon>Nymphalidae</taxon>
        <taxon>Danainae</taxon>
        <taxon>Danaini</taxon>
        <taxon>Danaina</taxon>
        <taxon>Danaus</taxon>
        <taxon>Anosia</taxon>
    </lineage>
</organism>
<keyword evidence="10" id="KW-1185">Reference proteome</keyword>
<keyword evidence="3" id="KW-1003">Cell membrane</keyword>
<evidence type="ECO:0000256" key="6">
    <source>
        <dbReference type="ARBA" id="ARBA00023136"/>
    </source>
</evidence>
<reference evidence="9" key="1">
    <citation type="submission" date="2021-09" db="EMBL/GenBank/DDBJ databases">
        <authorList>
            <person name="Martin H S."/>
        </authorList>
    </citation>
    <scope>NUCLEOTIDE SEQUENCE</scope>
</reference>
<sequence>MRGRAPLYRRTAVALTAVLACAALVTALMWNSVFELAFSSQVTLTPTSRGYKEWVAPSLPLFFNVYVFNWTNADRFPEELPNLEELGPYRFREHRRHINVSFNSQNHSVSYRTQRSWYFDEEFSNGTMQDNITIINVIAASAVYRSRHWGFIQQKGLSMGLAMLGQAFSVTRTAEELFFEGYEDPFLDIAKILPATTTGGAPPVDRFGLFYERNNSMDTEGLVEVATGEASGTYPGQILRWNNYESLPFYEGACSQITGSAGEMMAHNLTEEPFTLFVPDLCRTVHLEFDSSGSLDGVMYNKYTMTDASFDNSVRSPENACFCSGECSWSGTMNVSACRYGSPAFMSLPHFLYGDPELRSYVTGLSPDPEKHSFYFAIEPRLGVPVDVAGRFQFNVFIEPTPNIALYENVPRMMFPVFWVEQKVQVSPELLSELRSVRAVLERGGAILAGVAVALAALALALLTCCSKTSKYTSPQEIKEKDEAEAQSRRVSRLDKISLCP</sequence>
<dbReference type="PROSITE" id="PS51257">
    <property type="entry name" value="PROKAR_LIPOPROTEIN"/>
    <property type="match status" value="1"/>
</dbReference>
<gene>
    <name evidence="9" type="ORF">DCHRY22_LOCUS13043</name>
</gene>
<dbReference type="EMBL" id="CAKASE010000078">
    <property type="protein sequence ID" value="CAG9579050.1"/>
    <property type="molecule type" value="Genomic_DNA"/>
</dbReference>
<evidence type="ECO:0000256" key="7">
    <source>
        <dbReference type="ARBA" id="ARBA00023180"/>
    </source>
</evidence>
<dbReference type="PRINTS" id="PR01609">
    <property type="entry name" value="CD36FAMILY"/>
</dbReference>
<evidence type="ECO:0000256" key="3">
    <source>
        <dbReference type="ARBA" id="ARBA00022475"/>
    </source>
</evidence>
<dbReference type="GO" id="GO:0005886">
    <property type="term" value="C:plasma membrane"/>
    <property type="evidence" value="ECO:0007669"/>
    <property type="project" value="UniProtKB-SubCell"/>
</dbReference>
<comment type="similarity">
    <text evidence="2">Belongs to the CD36 family.</text>
</comment>
<feature type="transmembrane region" description="Helical" evidence="8">
    <location>
        <begin position="445"/>
        <end position="466"/>
    </location>
</feature>
<dbReference type="PANTHER" id="PTHR11923">
    <property type="entry name" value="SCAVENGER RECEPTOR CLASS B TYPE-1 SR-B1"/>
    <property type="match status" value="1"/>
</dbReference>
<dbReference type="Proteomes" id="UP000789524">
    <property type="component" value="Unassembled WGS sequence"/>
</dbReference>
<dbReference type="GO" id="GO:0005737">
    <property type="term" value="C:cytoplasm"/>
    <property type="evidence" value="ECO:0007669"/>
    <property type="project" value="TreeGrafter"/>
</dbReference>
<comment type="caution">
    <text evidence="9">The sequence shown here is derived from an EMBL/GenBank/DDBJ whole genome shotgun (WGS) entry which is preliminary data.</text>
</comment>
<dbReference type="InterPro" id="IPR002159">
    <property type="entry name" value="CD36_fam"/>
</dbReference>
<protein>
    <submittedName>
        <fullName evidence="9">(African queen) hypothetical protein</fullName>
    </submittedName>
</protein>
<evidence type="ECO:0000256" key="2">
    <source>
        <dbReference type="ARBA" id="ARBA00010532"/>
    </source>
</evidence>
<dbReference type="PANTHER" id="PTHR11923:SF93">
    <property type="entry name" value="GH07959P-RELATED"/>
    <property type="match status" value="1"/>
</dbReference>
<accession>A0A8J2R3T2</accession>